<gene>
    <name evidence="6" type="ORF">BCO_0105200</name>
</gene>
<dbReference type="AlphaFoldDB" id="W5STI7"/>
<keyword evidence="7" id="KW-1185">Reference proteome</keyword>
<dbReference type="PANTHER" id="PTHR21198">
    <property type="entry name" value="GLUTAMATE RACEMASE"/>
    <property type="match status" value="1"/>
</dbReference>
<dbReference type="HOGENOM" id="CLU_052344_2_2_12"/>
<dbReference type="PANTHER" id="PTHR21198:SF3">
    <property type="entry name" value="GLUTAMATE RACEMASE"/>
    <property type="match status" value="1"/>
</dbReference>
<evidence type="ECO:0000313" key="6">
    <source>
        <dbReference type="EMBL" id="AHH10255.1"/>
    </source>
</evidence>
<protein>
    <recommendedName>
        <fullName evidence="5">Glutamate racemase</fullName>
        <ecNumber evidence="5">5.1.1.3</ecNumber>
    </recommendedName>
</protein>
<evidence type="ECO:0000256" key="2">
    <source>
        <dbReference type="ARBA" id="ARBA00022984"/>
    </source>
</evidence>
<keyword evidence="4" id="KW-0961">Cell wall biogenesis/degradation</keyword>
<dbReference type="NCBIfam" id="TIGR00067">
    <property type="entry name" value="glut_race"/>
    <property type="match status" value="1"/>
</dbReference>
<dbReference type="PATRIC" id="fig|1313292.3.peg.98"/>
<proteinExistence type="predicted"/>
<dbReference type="Proteomes" id="UP000019330">
    <property type="component" value="Chromosome"/>
</dbReference>
<keyword evidence="3 6" id="KW-0413">Isomerase</keyword>
<dbReference type="GO" id="GO:0071555">
    <property type="term" value="P:cell wall organization"/>
    <property type="evidence" value="ECO:0007669"/>
    <property type="project" value="UniProtKB-KW"/>
</dbReference>
<organism evidence="6 7">
    <name type="scientific">Borrelia coriaceae ATCC 43381</name>
    <dbReference type="NCBI Taxonomy" id="1408429"/>
    <lineage>
        <taxon>Bacteria</taxon>
        <taxon>Pseudomonadati</taxon>
        <taxon>Spirochaetota</taxon>
        <taxon>Spirochaetia</taxon>
        <taxon>Spirochaetales</taxon>
        <taxon>Borreliaceae</taxon>
        <taxon>Borrelia</taxon>
    </lineage>
</organism>
<name>W5STI7_9SPIR</name>
<dbReference type="InterPro" id="IPR004391">
    <property type="entry name" value="Glu_race"/>
</dbReference>
<dbReference type="GO" id="GO:0008881">
    <property type="term" value="F:glutamate racemase activity"/>
    <property type="evidence" value="ECO:0007669"/>
    <property type="project" value="UniProtKB-UniRule"/>
</dbReference>
<dbReference type="EC" id="5.1.1.3" evidence="5"/>
<evidence type="ECO:0000256" key="5">
    <source>
        <dbReference type="NCBIfam" id="TIGR00067"/>
    </source>
</evidence>
<dbReference type="InterPro" id="IPR018187">
    <property type="entry name" value="Asp/Glu_racemase_AS_1"/>
</dbReference>
<evidence type="ECO:0000313" key="7">
    <source>
        <dbReference type="Proteomes" id="UP000019330"/>
    </source>
</evidence>
<dbReference type="SUPFAM" id="SSF53681">
    <property type="entry name" value="Aspartate/glutamate racemase"/>
    <property type="match status" value="2"/>
</dbReference>
<dbReference type="GO" id="GO:0009252">
    <property type="term" value="P:peptidoglycan biosynthetic process"/>
    <property type="evidence" value="ECO:0007669"/>
    <property type="project" value="UniProtKB-UniRule"/>
</dbReference>
<sequence>MLMSKLKNVVVIFDSGVGGLSYFDYISKRFVTRNYVYIADNKNFPYGEKNPDFILKEIVKLILKLERMYDISSIVIACNTASISVYDKLNFSFPIIYTLPSVSLVKELACKRVILIATNSTINSEFVLREKNCHWDLVVKSASELVNFVEYGDRFKSDAFKYLKFLKLEVRSSRRDMVFLGCTHYLHIKDMIESFLEIPVYENRELVINELSKVLEAIDSNHNYCTRYFYLTQNGNLCFYKNFFKRYGFHFKGIIN</sequence>
<keyword evidence="2" id="KW-0573">Peptidoglycan synthesis</keyword>
<accession>W5STI7</accession>
<dbReference type="EMBL" id="CP005745">
    <property type="protein sequence ID" value="AHH10255.1"/>
    <property type="molecule type" value="Genomic_DNA"/>
</dbReference>
<dbReference type="PROSITE" id="PS00923">
    <property type="entry name" value="ASP_GLU_RACEMASE_1"/>
    <property type="match status" value="1"/>
</dbReference>
<dbReference type="eggNOG" id="COG0796">
    <property type="taxonomic scope" value="Bacteria"/>
</dbReference>
<reference evidence="6" key="1">
    <citation type="submission" date="2013-04" db="EMBL/GenBank/DDBJ databases">
        <title>Comparative Genomics of Relapsing Fever Spirochetes.</title>
        <authorList>
            <person name="Schwan T.G."/>
            <person name="Raffel S.J."/>
            <person name="Porcella S.F."/>
            <person name="Martens C.A."/>
            <person name="Bruno D.P."/>
            <person name="Ricklefs S.M."/>
            <person name="Barbian K.B."/>
        </authorList>
    </citation>
    <scope>NUCLEOTIDE SEQUENCE [LARGE SCALE GENOMIC DNA]</scope>
    <source>
        <strain evidence="6">Co53</strain>
    </source>
</reference>
<dbReference type="GO" id="GO:0008360">
    <property type="term" value="P:regulation of cell shape"/>
    <property type="evidence" value="ECO:0007669"/>
    <property type="project" value="UniProtKB-KW"/>
</dbReference>
<dbReference type="InterPro" id="IPR001920">
    <property type="entry name" value="Asp/Glu_race"/>
</dbReference>
<dbReference type="STRING" id="1313292.BCO_0105200"/>
<keyword evidence="1" id="KW-0133">Cell shape</keyword>
<dbReference type="Gene3D" id="3.40.50.1860">
    <property type="match status" value="2"/>
</dbReference>
<evidence type="ECO:0000256" key="1">
    <source>
        <dbReference type="ARBA" id="ARBA00022960"/>
    </source>
</evidence>
<evidence type="ECO:0000256" key="4">
    <source>
        <dbReference type="ARBA" id="ARBA00023316"/>
    </source>
</evidence>
<evidence type="ECO:0000256" key="3">
    <source>
        <dbReference type="ARBA" id="ARBA00023235"/>
    </source>
</evidence>